<dbReference type="SUPFAM" id="SSF52161">
    <property type="entry name" value="Ribosomal protein L13"/>
    <property type="match status" value="1"/>
</dbReference>
<evidence type="ECO:0000256" key="3">
    <source>
        <dbReference type="ARBA" id="ARBA00023274"/>
    </source>
</evidence>
<dbReference type="PANTHER" id="PTHR11545">
    <property type="entry name" value="RIBOSOMAL PROTEIN L13"/>
    <property type="match status" value="1"/>
</dbReference>
<comment type="similarity">
    <text evidence="1 4">Belongs to the universal ribosomal protein uL13 family.</text>
</comment>
<name>A0A0G0T5J5_9BACT</name>
<comment type="caution">
    <text evidence="5">The sequence shown here is derived from an EMBL/GenBank/DDBJ whole genome shotgun (WGS) entry which is preliminary data.</text>
</comment>
<dbReference type="AlphaFoldDB" id="A0A0G0T5J5"/>
<dbReference type="PANTHER" id="PTHR11545:SF2">
    <property type="entry name" value="LARGE RIBOSOMAL SUBUNIT PROTEIN UL13M"/>
    <property type="match status" value="1"/>
</dbReference>
<dbReference type="GO" id="GO:1990904">
    <property type="term" value="C:ribonucleoprotein complex"/>
    <property type="evidence" value="ECO:0007669"/>
    <property type="project" value="UniProtKB-KW"/>
</dbReference>
<dbReference type="InterPro" id="IPR036899">
    <property type="entry name" value="Ribosomal_uL13_sf"/>
</dbReference>
<dbReference type="GO" id="GO:0005840">
    <property type="term" value="C:ribosome"/>
    <property type="evidence" value="ECO:0007669"/>
    <property type="project" value="UniProtKB-KW"/>
</dbReference>
<accession>A0A0G0T5J5</accession>
<sequence>MANQTKLTIPTRDRDIKREWFLVDVKDKVLGRVATEIAGYLMGKDKPYFVRNLDMGNFVVVVNCKDVKVTGNKRKQKTYENYSGYPGGRKVKTFETVIQDHPERVIREAVSGMLPHNKLHDILMSRLYIYPDDSHPYESKFKIKN</sequence>
<comment type="function">
    <text evidence="4">This protein is one of the early assembly proteins of the 50S ribosomal subunit, although it is not seen to bind rRNA by itself. It is important during the early stages of 50S assembly.</text>
</comment>
<dbReference type="Pfam" id="PF00572">
    <property type="entry name" value="Ribosomal_L13"/>
    <property type="match status" value="1"/>
</dbReference>
<dbReference type="GO" id="GO:0006412">
    <property type="term" value="P:translation"/>
    <property type="evidence" value="ECO:0007669"/>
    <property type="project" value="UniProtKB-UniRule"/>
</dbReference>
<proteinExistence type="inferred from homology"/>
<dbReference type="Gene3D" id="3.90.1180.10">
    <property type="entry name" value="Ribosomal protein L13"/>
    <property type="match status" value="1"/>
</dbReference>
<reference evidence="5 6" key="1">
    <citation type="journal article" date="2015" name="Nature">
        <title>rRNA introns, odd ribosomes, and small enigmatic genomes across a large radiation of phyla.</title>
        <authorList>
            <person name="Brown C.T."/>
            <person name="Hug L.A."/>
            <person name="Thomas B.C."/>
            <person name="Sharon I."/>
            <person name="Castelle C.J."/>
            <person name="Singh A."/>
            <person name="Wilkins M.J."/>
            <person name="Williams K.H."/>
            <person name="Banfield J.F."/>
        </authorList>
    </citation>
    <scope>NUCLEOTIDE SEQUENCE [LARGE SCALE GENOMIC DNA]</scope>
</reference>
<keyword evidence="2 4" id="KW-0689">Ribosomal protein</keyword>
<dbReference type="CDD" id="cd00392">
    <property type="entry name" value="Ribosomal_L13"/>
    <property type="match status" value="1"/>
</dbReference>
<evidence type="ECO:0000313" key="6">
    <source>
        <dbReference type="Proteomes" id="UP000034539"/>
    </source>
</evidence>
<dbReference type="GO" id="GO:0003735">
    <property type="term" value="F:structural constituent of ribosome"/>
    <property type="evidence" value="ECO:0007669"/>
    <property type="project" value="InterPro"/>
</dbReference>
<gene>
    <name evidence="4" type="primary">rplM</name>
    <name evidence="5" type="ORF">UT63_C0024G0019</name>
</gene>
<evidence type="ECO:0000256" key="1">
    <source>
        <dbReference type="ARBA" id="ARBA00006227"/>
    </source>
</evidence>
<protein>
    <recommendedName>
        <fullName evidence="4">Large ribosomal subunit protein uL13</fullName>
    </recommendedName>
</protein>
<evidence type="ECO:0000256" key="2">
    <source>
        <dbReference type="ARBA" id="ARBA00022980"/>
    </source>
</evidence>
<dbReference type="HAMAP" id="MF_01366">
    <property type="entry name" value="Ribosomal_uL13"/>
    <property type="match status" value="1"/>
</dbReference>
<organism evidence="5 6">
    <name type="scientific">Candidatus Gottesmanbacteria bacterium GW2011_GWC2_39_8</name>
    <dbReference type="NCBI Taxonomy" id="1618450"/>
    <lineage>
        <taxon>Bacteria</taxon>
        <taxon>Candidatus Gottesmaniibacteriota</taxon>
    </lineage>
</organism>
<dbReference type="Proteomes" id="UP000034539">
    <property type="component" value="Unassembled WGS sequence"/>
</dbReference>
<dbReference type="InterPro" id="IPR005823">
    <property type="entry name" value="Ribosomal_uL13_bac-type"/>
</dbReference>
<dbReference type="InterPro" id="IPR005822">
    <property type="entry name" value="Ribosomal_uL13"/>
</dbReference>
<dbReference type="PATRIC" id="fig|1618450.3.peg.631"/>
<dbReference type="PIRSF" id="PIRSF002181">
    <property type="entry name" value="Ribosomal_L13"/>
    <property type="match status" value="1"/>
</dbReference>
<keyword evidence="3 4" id="KW-0687">Ribonucleoprotein</keyword>
<dbReference type="GO" id="GO:0017148">
    <property type="term" value="P:negative regulation of translation"/>
    <property type="evidence" value="ECO:0007669"/>
    <property type="project" value="TreeGrafter"/>
</dbReference>
<dbReference type="EMBL" id="LBXN01000024">
    <property type="protein sequence ID" value="KKR33087.1"/>
    <property type="molecule type" value="Genomic_DNA"/>
</dbReference>
<dbReference type="NCBIfam" id="TIGR01066">
    <property type="entry name" value="rplM_bact"/>
    <property type="match status" value="1"/>
</dbReference>
<comment type="subunit">
    <text evidence="4">Part of the 50S ribosomal subunit.</text>
</comment>
<evidence type="ECO:0000313" key="5">
    <source>
        <dbReference type="EMBL" id="KKR33087.1"/>
    </source>
</evidence>
<dbReference type="GO" id="GO:0003729">
    <property type="term" value="F:mRNA binding"/>
    <property type="evidence" value="ECO:0007669"/>
    <property type="project" value="TreeGrafter"/>
</dbReference>
<evidence type="ECO:0000256" key="4">
    <source>
        <dbReference type="HAMAP-Rule" id="MF_01366"/>
    </source>
</evidence>